<protein>
    <submittedName>
        <fullName evidence="3">Carbohydrate ABC transporter, N-acetylglucosamine /diacetylchitobiose-binding protein</fullName>
    </submittedName>
</protein>
<feature type="compositionally biased region" description="Polar residues" evidence="1">
    <location>
        <begin position="337"/>
        <end position="355"/>
    </location>
</feature>
<keyword evidence="4" id="KW-1185">Reference proteome</keyword>
<accession>A0A448KA23</accession>
<dbReference type="RefSeq" id="WP_051281494.1">
    <property type="nucleotide sequence ID" value="NZ_CBCRWE010000038.1"/>
</dbReference>
<dbReference type="EMBL" id="LR134363">
    <property type="protein sequence ID" value="VEG73775.1"/>
    <property type="molecule type" value="Genomic_DNA"/>
</dbReference>
<feature type="chain" id="PRO_5039605201" evidence="2">
    <location>
        <begin position="32"/>
        <end position="504"/>
    </location>
</feature>
<evidence type="ECO:0000256" key="2">
    <source>
        <dbReference type="SAM" id="SignalP"/>
    </source>
</evidence>
<evidence type="ECO:0000313" key="3">
    <source>
        <dbReference type="EMBL" id="VEG73775.1"/>
    </source>
</evidence>
<dbReference type="Gene3D" id="3.40.190.10">
    <property type="entry name" value="Periplasmic binding protein-like II"/>
    <property type="match status" value="1"/>
</dbReference>
<sequence>MTPLPPPSRIRARSGPLAAGLALMMACAGLAGCSGPDSPAEACTPYEVYGTFDGDQVTVVSAFTGVEAERFEASLVRFEGCTGIDVVHTGSTSLEADLLAASGADTATASGATPAAKDRHQALADLAIIPQQGLVTEMVDTGVVQPLPEAVNANVELGWDRQWAQAGTYDSVPYAAPLMASVKSLIWYSPQAFSQAGYEVPTTWAELQALTKRIRADHPDGAVAPWCLGVADGEATGWVMTDWLEEALLATQGPGTYDAWWEHKIPVDDSAAVGALEEVESLVLAPGHVLGGREGALAMTPEDAGAALVEGRCLMLHASSSFEGQLPAGTAVADASGTTTATVPGAPQTTASAQEGTDRTGALAPSGAAVDTSNTVTAFTVPDSQENSDAVMVGTDYVLAFSRGPAQEAVLTYLSTDRWAQARVELGGVATANRGVDASTIPSAVARQATVTLQSRETTMRIDASDRMPVDVGTGALWKGLTQWLSGEVTAKEALGQAESAWPS</sequence>
<dbReference type="AlphaFoldDB" id="A0A448KA23"/>
<name>A0A448KA23_9ACTO</name>
<feature type="region of interest" description="Disordered" evidence="1">
    <location>
        <begin position="337"/>
        <end position="360"/>
    </location>
</feature>
<feature type="signal peptide" evidence="2">
    <location>
        <begin position="1"/>
        <end position="31"/>
    </location>
</feature>
<gene>
    <name evidence="3" type="ORF">NCTC11923_00387</name>
</gene>
<evidence type="ECO:0000256" key="1">
    <source>
        <dbReference type="SAM" id="MobiDB-lite"/>
    </source>
</evidence>
<dbReference type="SUPFAM" id="SSF53850">
    <property type="entry name" value="Periplasmic binding protein-like II"/>
    <property type="match status" value="1"/>
</dbReference>
<keyword evidence="2" id="KW-0732">Signal</keyword>
<dbReference type="KEGG" id="asla:NCTC11923_00387"/>
<proteinExistence type="predicted"/>
<reference evidence="3 4" key="1">
    <citation type="submission" date="2018-12" db="EMBL/GenBank/DDBJ databases">
        <authorList>
            <consortium name="Pathogen Informatics"/>
        </authorList>
    </citation>
    <scope>NUCLEOTIDE SEQUENCE [LARGE SCALE GENOMIC DNA]</scope>
    <source>
        <strain evidence="3 4">NCTC11923</strain>
    </source>
</reference>
<dbReference type="Proteomes" id="UP000276899">
    <property type="component" value="Chromosome"/>
</dbReference>
<evidence type="ECO:0000313" key="4">
    <source>
        <dbReference type="Proteomes" id="UP000276899"/>
    </source>
</evidence>
<dbReference type="STRING" id="1278298.GCA_000428685_02356"/>
<organism evidence="3 4">
    <name type="scientific">Actinomyces slackii</name>
    <dbReference type="NCBI Taxonomy" id="52774"/>
    <lineage>
        <taxon>Bacteria</taxon>
        <taxon>Bacillati</taxon>
        <taxon>Actinomycetota</taxon>
        <taxon>Actinomycetes</taxon>
        <taxon>Actinomycetales</taxon>
        <taxon>Actinomycetaceae</taxon>
        <taxon>Actinomyces</taxon>
    </lineage>
</organism>